<evidence type="ECO:0000256" key="4">
    <source>
        <dbReference type="ARBA" id="ARBA00022840"/>
    </source>
</evidence>
<name>A0ABD5YP18_9EURY</name>
<dbReference type="InterPro" id="IPR050319">
    <property type="entry name" value="ABC_transp_ATP-bind"/>
</dbReference>
<dbReference type="InterPro" id="IPR003439">
    <property type="entry name" value="ABC_transporter-like_ATP-bd"/>
</dbReference>
<keyword evidence="4 6" id="KW-0067">ATP-binding</keyword>
<dbReference type="RefSeq" id="WP_390205176.1">
    <property type="nucleotide sequence ID" value="NZ_JBHSZC010000001.1"/>
</dbReference>
<dbReference type="InterPro" id="IPR003593">
    <property type="entry name" value="AAA+_ATPase"/>
</dbReference>
<keyword evidence="3" id="KW-0547">Nucleotide-binding</keyword>
<dbReference type="AlphaFoldDB" id="A0ABD5YP18"/>
<sequence>MSKTAPVVSLDDVSVHFEESTGLFDFRSEPDRVRAVDGVSLDIYSGDVVVLVGESGCGKTTLGRTAIGVQRPTAGSVTYRGQNIWDARENNGDVDIEFEKIRRSLQMVHQDPGSALNPNQKVIATLSAPLEKWHSDLSKEERHERVFELLDTVGVQPVEDYAFRYPHQLSGGEQQRIALIRSLLLNPDLVLGDEAVSALDVSLRVDMMDLMLDLRERFETSFLFISHDLANARYLAEKADGRIGIMYLGELVEIGPADQIIKQPKHPYTKVLKWATPSIHSDDDGRSIDTPVREIDIPDPVDPPAGCRFHTRCPVAREACTKEAPDLLDVAGSGQRTACFRQDSTHEYWNSPELDGTDDRIQQELISDGQYSFRIDLIFINRTASRACIVSRLARVLTHDRCVYHARNGSNND</sequence>
<organism evidence="6 7">
    <name type="scientific">Halocatena marina</name>
    <dbReference type="NCBI Taxonomy" id="2934937"/>
    <lineage>
        <taxon>Archaea</taxon>
        <taxon>Methanobacteriati</taxon>
        <taxon>Methanobacteriota</taxon>
        <taxon>Stenosarchaea group</taxon>
        <taxon>Halobacteria</taxon>
        <taxon>Halobacteriales</taxon>
        <taxon>Natronomonadaceae</taxon>
        <taxon>Halocatena</taxon>
    </lineage>
</organism>
<evidence type="ECO:0000313" key="7">
    <source>
        <dbReference type="Proteomes" id="UP001596417"/>
    </source>
</evidence>
<evidence type="ECO:0000256" key="2">
    <source>
        <dbReference type="ARBA" id="ARBA00022448"/>
    </source>
</evidence>
<evidence type="ECO:0000313" key="6">
    <source>
        <dbReference type="EMBL" id="MFC7189739.1"/>
    </source>
</evidence>
<dbReference type="Pfam" id="PF08352">
    <property type="entry name" value="oligo_HPY"/>
    <property type="match status" value="1"/>
</dbReference>
<dbReference type="SMART" id="SM00382">
    <property type="entry name" value="AAA"/>
    <property type="match status" value="1"/>
</dbReference>
<evidence type="ECO:0000256" key="3">
    <source>
        <dbReference type="ARBA" id="ARBA00022741"/>
    </source>
</evidence>
<feature type="domain" description="ABC transporter" evidence="5">
    <location>
        <begin position="8"/>
        <end position="273"/>
    </location>
</feature>
<accession>A0ABD5YP18</accession>
<keyword evidence="7" id="KW-1185">Reference proteome</keyword>
<evidence type="ECO:0000256" key="1">
    <source>
        <dbReference type="ARBA" id="ARBA00005417"/>
    </source>
</evidence>
<evidence type="ECO:0000259" key="5">
    <source>
        <dbReference type="PROSITE" id="PS50893"/>
    </source>
</evidence>
<comment type="caution">
    <text evidence="6">The sequence shown here is derived from an EMBL/GenBank/DDBJ whole genome shotgun (WGS) entry which is preliminary data.</text>
</comment>
<dbReference type="Gene3D" id="3.40.50.300">
    <property type="entry name" value="P-loop containing nucleotide triphosphate hydrolases"/>
    <property type="match status" value="1"/>
</dbReference>
<protein>
    <submittedName>
        <fullName evidence="6">Oligopeptide/dipeptide ABC transporter ATP-binding protein</fullName>
    </submittedName>
</protein>
<dbReference type="Proteomes" id="UP001596417">
    <property type="component" value="Unassembled WGS sequence"/>
</dbReference>
<gene>
    <name evidence="6" type="ORF">ACFQL7_07620</name>
</gene>
<dbReference type="GO" id="GO:0005524">
    <property type="term" value="F:ATP binding"/>
    <property type="evidence" value="ECO:0007669"/>
    <property type="project" value="UniProtKB-KW"/>
</dbReference>
<dbReference type="PROSITE" id="PS50893">
    <property type="entry name" value="ABC_TRANSPORTER_2"/>
    <property type="match status" value="1"/>
</dbReference>
<dbReference type="GO" id="GO:0055085">
    <property type="term" value="P:transmembrane transport"/>
    <property type="evidence" value="ECO:0007669"/>
    <property type="project" value="UniProtKB-ARBA"/>
</dbReference>
<dbReference type="CDD" id="cd03257">
    <property type="entry name" value="ABC_NikE_OppD_transporters"/>
    <property type="match status" value="1"/>
</dbReference>
<keyword evidence="2" id="KW-0813">Transport</keyword>
<dbReference type="PANTHER" id="PTHR43776:SF7">
    <property type="entry name" value="D,D-DIPEPTIDE TRANSPORT ATP-BINDING PROTEIN DDPF-RELATED"/>
    <property type="match status" value="1"/>
</dbReference>
<dbReference type="PANTHER" id="PTHR43776">
    <property type="entry name" value="TRANSPORT ATP-BINDING PROTEIN"/>
    <property type="match status" value="1"/>
</dbReference>
<dbReference type="NCBIfam" id="TIGR01727">
    <property type="entry name" value="oligo_HPY"/>
    <property type="match status" value="1"/>
</dbReference>
<dbReference type="Pfam" id="PF00005">
    <property type="entry name" value="ABC_tran"/>
    <property type="match status" value="1"/>
</dbReference>
<dbReference type="InterPro" id="IPR013563">
    <property type="entry name" value="Oligopep_ABC_C"/>
</dbReference>
<dbReference type="InterPro" id="IPR017871">
    <property type="entry name" value="ABC_transporter-like_CS"/>
</dbReference>
<reference evidence="6 7" key="1">
    <citation type="journal article" date="2019" name="Int. J. Syst. Evol. Microbiol.">
        <title>The Global Catalogue of Microorganisms (GCM) 10K type strain sequencing project: providing services to taxonomists for standard genome sequencing and annotation.</title>
        <authorList>
            <consortium name="The Broad Institute Genomics Platform"/>
            <consortium name="The Broad Institute Genome Sequencing Center for Infectious Disease"/>
            <person name="Wu L."/>
            <person name="Ma J."/>
        </authorList>
    </citation>
    <scope>NUCLEOTIDE SEQUENCE [LARGE SCALE GENOMIC DNA]</scope>
    <source>
        <strain evidence="6 7">RDMS1</strain>
    </source>
</reference>
<dbReference type="InterPro" id="IPR027417">
    <property type="entry name" value="P-loop_NTPase"/>
</dbReference>
<dbReference type="PROSITE" id="PS00211">
    <property type="entry name" value="ABC_TRANSPORTER_1"/>
    <property type="match status" value="1"/>
</dbReference>
<dbReference type="EMBL" id="JBHTAX010000001">
    <property type="protein sequence ID" value="MFC7189739.1"/>
    <property type="molecule type" value="Genomic_DNA"/>
</dbReference>
<dbReference type="SUPFAM" id="SSF52540">
    <property type="entry name" value="P-loop containing nucleoside triphosphate hydrolases"/>
    <property type="match status" value="1"/>
</dbReference>
<proteinExistence type="inferred from homology"/>
<comment type="similarity">
    <text evidence="1">Belongs to the ABC transporter superfamily.</text>
</comment>